<gene>
    <name evidence="1" type="ORF">filifjonk91_gp013</name>
</gene>
<keyword evidence="2" id="KW-1185">Reference proteome</keyword>
<sequence length="56" mass="6779">MQRQSIIVLLNSNEEPIVRGNLKKLCEEFNFPYHTLCRLKFPILFKDFIIHKVEFK</sequence>
<protein>
    <submittedName>
        <fullName evidence="1">Uncharacterized protein</fullName>
    </submittedName>
</protein>
<proteinExistence type="predicted"/>
<evidence type="ECO:0000313" key="1">
    <source>
        <dbReference type="EMBL" id="QHB38630.1"/>
    </source>
</evidence>
<dbReference type="EMBL" id="MN812206">
    <property type="protein sequence ID" value="QHB38630.1"/>
    <property type="molecule type" value="Genomic_DNA"/>
</dbReference>
<dbReference type="Proteomes" id="UP000464173">
    <property type="component" value="Segment"/>
</dbReference>
<reference evidence="1 2" key="1">
    <citation type="journal article" date="2020" name="Viruses">
        <title>Diversity and Host Interactions Among Virulent and Temperate Baltic Sea Flavobacterium Phages.</title>
        <authorList>
            <person name="Nilsson E."/>
            <person name="Bayfield O.W."/>
            <person name="Lundin D."/>
            <person name="Antson A.A."/>
            <person name="Holmfeldt K."/>
        </authorList>
    </citation>
    <scope>NUCLEOTIDE SEQUENCE [LARGE SCALE GENOMIC DNA]</scope>
</reference>
<organism evidence="1 2">
    <name type="scientific">Flavobacterium phage vB_FspS_filifjonk9-1</name>
    <dbReference type="NCBI Taxonomy" id="2686245"/>
    <lineage>
        <taxon>Viruses</taxon>
        <taxon>Duplodnaviria</taxon>
        <taxon>Heunggongvirae</taxon>
        <taxon>Uroviricota</taxon>
        <taxon>Caudoviricetes</taxon>
        <taxon>Muminvirus</taxon>
        <taxon>Muminvirus filifjonk</taxon>
    </lineage>
</organism>
<evidence type="ECO:0000313" key="2">
    <source>
        <dbReference type="Proteomes" id="UP000464173"/>
    </source>
</evidence>
<accession>A0A6B9L9T5</accession>
<name>A0A6B9L9T5_9CAUD</name>